<dbReference type="Proteomes" id="UP001596996">
    <property type="component" value="Unassembled WGS sequence"/>
</dbReference>
<keyword evidence="2" id="KW-1185">Reference proteome</keyword>
<evidence type="ECO:0000313" key="1">
    <source>
        <dbReference type="EMBL" id="MFD0966574.1"/>
    </source>
</evidence>
<reference evidence="2" key="1">
    <citation type="journal article" date="2019" name="Int. J. Syst. Evol. Microbiol.">
        <title>The Global Catalogue of Microorganisms (GCM) 10K type strain sequencing project: providing services to taxonomists for standard genome sequencing and annotation.</title>
        <authorList>
            <consortium name="The Broad Institute Genomics Platform"/>
            <consortium name="The Broad Institute Genome Sequencing Center for Infectious Disease"/>
            <person name="Wu L."/>
            <person name="Ma J."/>
        </authorList>
    </citation>
    <scope>NUCLEOTIDE SEQUENCE [LARGE SCALE GENOMIC DNA]</scope>
    <source>
        <strain evidence="2">CCUG 61707</strain>
    </source>
</reference>
<organism evidence="1 2">
    <name type="scientific">Seminibacterium arietis</name>
    <dbReference type="NCBI Taxonomy" id="1173502"/>
    <lineage>
        <taxon>Bacteria</taxon>
        <taxon>Pseudomonadati</taxon>
        <taxon>Pseudomonadota</taxon>
        <taxon>Gammaproteobacteria</taxon>
        <taxon>Pasteurellales</taxon>
        <taxon>Pasteurellaceae</taxon>
        <taxon>Seminibacterium</taxon>
    </lineage>
</organism>
<dbReference type="EMBL" id="JBHTJN010000011">
    <property type="protein sequence ID" value="MFD0966574.1"/>
    <property type="molecule type" value="Genomic_DNA"/>
</dbReference>
<comment type="caution">
    <text evidence="1">The sequence shown here is derived from an EMBL/GenBank/DDBJ whole genome shotgun (WGS) entry which is preliminary data.</text>
</comment>
<dbReference type="RefSeq" id="WP_380820957.1">
    <property type="nucleotide sequence ID" value="NZ_JBHTJN010000011.1"/>
</dbReference>
<dbReference type="SUPFAM" id="SSF55729">
    <property type="entry name" value="Acyl-CoA N-acyltransferases (Nat)"/>
    <property type="match status" value="1"/>
</dbReference>
<proteinExistence type="predicted"/>
<evidence type="ECO:0000313" key="2">
    <source>
        <dbReference type="Proteomes" id="UP001596996"/>
    </source>
</evidence>
<gene>
    <name evidence="1" type="ORF">ACFQ02_06950</name>
</gene>
<sequence length="146" mass="17495">MNIFKAEQWNLENLLPIFEEYRVAQGMMQNPDRTFAFLSNRIRFSESIFFIAVDSNKSAVGFVQLYPRISSLRLQRYWQLADIFVREIKDKNEIYAELLAKAKEFVRYTQSTWLVTEQLSEYQPLLEHEGFRRNPQKNIFELNLTD</sequence>
<accession>A0ABW3IAW5</accession>
<dbReference type="InterPro" id="IPR016181">
    <property type="entry name" value="Acyl_CoA_acyltransferase"/>
</dbReference>
<dbReference type="Gene3D" id="3.40.630.30">
    <property type="match status" value="1"/>
</dbReference>
<protein>
    <submittedName>
        <fullName evidence="1">GNAT family N-acetyltransferase</fullName>
    </submittedName>
</protein>
<name>A0ABW3IAW5_9PAST</name>